<evidence type="ECO:0000256" key="5">
    <source>
        <dbReference type="SAM" id="Phobius"/>
    </source>
</evidence>
<dbReference type="GO" id="GO:0016020">
    <property type="term" value="C:membrane"/>
    <property type="evidence" value="ECO:0007669"/>
    <property type="project" value="UniProtKB-SubCell"/>
</dbReference>
<gene>
    <name evidence="6" type="ORF">A2140_02695</name>
</gene>
<evidence type="ECO:0000256" key="3">
    <source>
        <dbReference type="ARBA" id="ARBA00022989"/>
    </source>
</evidence>
<organism evidence="6 7">
    <name type="scientific">Candidatus Muproteobacteria bacterium RBG_16_62_13</name>
    <dbReference type="NCBI Taxonomy" id="1817756"/>
    <lineage>
        <taxon>Bacteria</taxon>
        <taxon>Pseudomonadati</taxon>
        <taxon>Pseudomonadota</taxon>
        <taxon>Candidatus Muproteobacteria</taxon>
    </lineage>
</organism>
<comment type="subcellular location">
    <subcellularLocation>
        <location evidence="1">Membrane</location>
    </subcellularLocation>
</comment>
<dbReference type="InterPro" id="IPR023352">
    <property type="entry name" value="MAPEG-like_dom_sf"/>
</dbReference>
<dbReference type="Proteomes" id="UP000178379">
    <property type="component" value="Unassembled WGS sequence"/>
</dbReference>
<evidence type="ECO:0000256" key="1">
    <source>
        <dbReference type="ARBA" id="ARBA00004370"/>
    </source>
</evidence>
<dbReference type="AlphaFoldDB" id="A0A1F6T4Q7"/>
<feature type="transmembrane region" description="Helical" evidence="5">
    <location>
        <begin position="12"/>
        <end position="30"/>
    </location>
</feature>
<keyword evidence="4 5" id="KW-0472">Membrane</keyword>
<protein>
    <submittedName>
        <fullName evidence="6">Uncharacterized protein</fullName>
    </submittedName>
</protein>
<dbReference type="Pfam" id="PF01124">
    <property type="entry name" value="MAPEG"/>
    <property type="match status" value="1"/>
</dbReference>
<reference evidence="6 7" key="1">
    <citation type="journal article" date="2016" name="Nat. Commun.">
        <title>Thousands of microbial genomes shed light on interconnected biogeochemical processes in an aquifer system.</title>
        <authorList>
            <person name="Anantharaman K."/>
            <person name="Brown C.T."/>
            <person name="Hug L.A."/>
            <person name="Sharon I."/>
            <person name="Castelle C.J."/>
            <person name="Probst A.J."/>
            <person name="Thomas B.C."/>
            <person name="Singh A."/>
            <person name="Wilkins M.J."/>
            <person name="Karaoz U."/>
            <person name="Brodie E.L."/>
            <person name="Williams K.H."/>
            <person name="Hubbard S.S."/>
            <person name="Banfield J.F."/>
        </authorList>
    </citation>
    <scope>NUCLEOTIDE SEQUENCE [LARGE SCALE GENOMIC DNA]</scope>
</reference>
<keyword evidence="3 5" id="KW-1133">Transmembrane helix</keyword>
<dbReference type="Gene3D" id="1.20.120.550">
    <property type="entry name" value="Membrane associated eicosanoid/glutathione metabolism-like domain"/>
    <property type="match status" value="1"/>
</dbReference>
<keyword evidence="2 5" id="KW-0812">Transmembrane</keyword>
<proteinExistence type="predicted"/>
<evidence type="ECO:0000256" key="2">
    <source>
        <dbReference type="ARBA" id="ARBA00022692"/>
    </source>
</evidence>
<comment type="caution">
    <text evidence="6">The sequence shown here is derived from an EMBL/GenBank/DDBJ whole genome shotgun (WGS) entry which is preliminary data.</text>
</comment>
<name>A0A1F6T4Q7_9PROT</name>
<sequence>MRSLPTVDNFSNLFELPVLLYVAAVLLHVTDRVDGIYLALAWAFIALRYVHSAIHVTYNRVMHRFAIYVLGALPLWAMWARFAAQTLPWRSAVGGAAGVLLSRGQSLFG</sequence>
<accession>A0A1F6T4Q7</accession>
<feature type="transmembrane region" description="Helical" evidence="5">
    <location>
        <begin position="65"/>
        <end position="84"/>
    </location>
</feature>
<evidence type="ECO:0000313" key="7">
    <source>
        <dbReference type="Proteomes" id="UP000178379"/>
    </source>
</evidence>
<dbReference type="EMBL" id="MFSQ01000075">
    <property type="protein sequence ID" value="OGI40005.1"/>
    <property type="molecule type" value="Genomic_DNA"/>
</dbReference>
<dbReference type="SUPFAM" id="SSF161084">
    <property type="entry name" value="MAPEG domain-like"/>
    <property type="match status" value="1"/>
</dbReference>
<evidence type="ECO:0000256" key="4">
    <source>
        <dbReference type="ARBA" id="ARBA00023136"/>
    </source>
</evidence>
<evidence type="ECO:0000313" key="6">
    <source>
        <dbReference type="EMBL" id="OGI40005.1"/>
    </source>
</evidence>
<dbReference type="STRING" id="1817756.A2140_02695"/>
<dbReference type="InterPro" id="IPR001129">
    <property type="entry name" value="Membr-assoc_MAPEG"/>
</dbReference>
<feature type="transmembrane region" description="Helical" evidence="5">
    <location>
        <begin position="36"/>
        <end position="58"/>
    </location>
</feature>